<evidence type="ECO:0000259" key="2">
    <source>
        <dbReference type="Pfam" id="PF13614"/>
    </source>
</evidence>
<dbReference type="PANTHER" id="PTHR13696">
    <property type="entry name" value="P-LOOP CONTAINING NUCLEOSIDE TRIPHOSPHATE HYDROLASE"/>
    <property type="match status" value="1"/>
</dbReference>
<gene>
    <name evidence="3" type="ORF">GCM10011573_38680</name>
</gene>
<sequence>MNNEESMIPVYNAKTIAPSTNKGGVLKTTIAVNAAGYLAKQNNKIQPWRKNKVLLIDIDSQGNVSLSFGLNPDRYENSIYDVLVNNLSPEKAIVSVHENIDILPANDDMAFFELDVLTSTTPPEVVKNNEKTIEIIRKTIASLKELKKRSKKENLDQFTDLVAQIEKDIQQQLTELTNMLSQDNKRVGDFYTLLRTAIEPLKQKYDFIIIDTPPQLGVTAANVFTAVDDVLIPFHPEKYSFRSMIKTIRAIDNWKESNPALTIKAIIPVKVKEKTITHSVFLENSEQIITSSDPIEITKTYIPESIKPAEAIAKYNLPFELIDEKDLKTKKDKEQVLPIQNIFDKLFEELGY</sequence>
<dbReference type="CDD" id="cd02042">
    <property type="entry name" value="ParAB_family"/>
    <property type="match status" value="1"/>
</dbReference>
<dbReference type="InterPro" id="IPR027417">
    <property type="entry name" value="P-loop_NTPase"/>
</dbReference>
<dbReference type="PANTHER" id="PTHR13696:SF52">
    <property type="entry name" value="PARA FAMILY PROTEIN CT_582"/>
    <property type="match status" value="1"/>
</dbReference>
<keyword evidence="4" id="KW-1185">Reference proteome</keyword>
<evidence type="ECO:0000256" key="1">
    <source>
        <dbReference type="SAM" id="Coils"/>
    </source>
</evidence>
<dbReference type="SUPFAM" id="SSF52540">
    <property type="entry name" value="P-loop containing nucleoside triphosphate hydrolases"/>
    <property type="match status" value="1"/>
</dbReference>
<feature type="coiled-coil region" evidence="1">
    <location>
        <begin position="133"/>
        <end position="182"/>
    </location>
</feature>
<dbReference type="Pfam" id="PF13614">
    <property type="entry name" value="AAA_31"/>
    <property type="match status" value="2"/>
</dbReference>
<keyword evidence="1" id="KW-0175">Coiled coil</keyword>
<protein>
    <submittedName>
        <fullName evidence="3">ParA family protein</fullName>
    </submittedName>
</protein>
<dbReference type="Gene3D" id="3.40.50.300">
    <property type="entry name" value="P-loop containing nucleotide triphosphate hydrolases"/>
    <property type="match status" value="1"/>
</dbReference>
<name>A0ABQ1PWI6_9ENTE</name>
<evidence type="ECO:0000313" key="4">
    <source>
        <dbReference type="Proteomes" id="UP000630615"/>
    </source>
</evidence>
<comment type="caution">
    <text evidence="3">The sequence shown here is derived from an EMBL/GenBank/DDBJ whole genome shotgun (WGS) entry which is preliminary data.</text>
</comment>
<reference evidence="4" key="1">
    <citation type="journal article" date="2019" name="Int. J. Syst. Evol. Microbiol.">
        <title>The Global Catalogue of Microorganisms (GCM) 10K type strain sequencing project: providing services to taxonomists for standard genome sequencing and annotation.</title>
        <authorList>
            <consortium name="The Broad Institute Genomics Platform"/>
            <consortium name="The Broad Institute Genome Sequencing Center for Infectious Disease"/>
            <person name="Wu L."/>
            <person name="Ma J."/>
        </authorList>
    </citation>
    <scope>NUCLEOTIDE SEQUENCE [LARGE SCALE GENOMIC DNA]</scope>
    <source>
        <strain evidence="4">CGMCC 1.15942</strain>
    </source>
</reference>
<accession>A0ABQ1PWI6</accession>
<evidence type="ECO:0000313" key="3">
    <source>
        <dbReference type="EMBL" id="GGD05503.1"/>
    </source>
</evidence>
<feature type="domain" description="AAA" evidence="2">
    <location>
        <begin position="14"/>
        <end position="129"/>
    </location>
</feature>
<dbReference type="EMBL" id="BMKI01000024">
    <property type="protein sequence ID" value="GGD05503.1"/>
    <property type="molecule type" value="Genomic_DNA"/>
</dbReference>
<dbReference type="InterPro" id="IPR025669">
    <property type="entry name" value="AAA_dom"/>
</dbReference>
<dbReference type="RefSeq" id="WP_088271816.1">
    <property type="nucleotide sequence ID" value="NZ_BMKI01000024.1"/>
</dbReference>
<dbReference type="Proteomes" id="UP000630615">
    <property type="component" value="Unassembled WGS sequence"/>
</dbReference>
<organism evidence="3 4">
    <name type="scientific">Enterococcus wangshanyuanii</name>
    <dbReference type="NCBI Taxonomy" id="2005703"/>
    <lineage>
        <taxon>Bacteria</taxon>
        <taxon>Bacillati</taxon>
        <taxon>Bacillota</taxon>
        <taxon>Bacilli</taxon>
        <taxon>Lactobacillales</taxon>
        <taxon>Enterococcaceae</taxon>
        <taxon>Enterococcus</taxon>
    </lineage>
</organism>
<dbReference type="InterPro" id="IPR050678">
    <property type="entry name" value="DNA_Partitioning_ATPase"/>
</dbReference>
<feature type="domain" description="AAA" evidence="2">
    <location>
        <begin position="136"/>
        <end position="262"/>
    </location>
</feature>
<proteinExistence type="predicted"/>